<organism evidence="1 2">
    <name type="scientific">Leeuwenhoekiella blandensis (strain CECT 7118 / CCUG 51940 / KCTC 22103 / MED217)</name>
    <name type="common">Flavobacterium sp. (strain MED217)</name>
    <dbReference type="NCBI Taxonomy" id="398720"/>
    <lineage>
        <taxon>Bacteria</taxon>
        <taxon>Pseudomonadati</taxon>
        <taxon>Bacteroidota</taxon>
        <taxon>Flavobacteriia</taxon>
        <taxon>Flavobacteriales</taxon>
        <taxon>Flavobacteriaceae</taxon>
        <taxon>Leeuwenhoekiella</taxon>
    </lineage>
</organism>
<dbReference type="EMBL" id="AANC01000002">
    <property type="protein sequence ID" value="EAQ50149.1"/>
    <property type="molecule type" value="Genomic_DNA"/>
</dbReference>
<comment type="caution">
    <text evidence="1">The sequence shown here is derived from an EMBL/GenBank/DDBJ whole genome shotgun (WGS) entry which is preliminary data.</text>
</comment>
<keyword evidence="2" id="KW-1185">Reference proteome</keyword>
<proteinExistence type="predicted"/>
<dbReference type="OrthoDB" id="9811416at2"/>
<dbReference type="AlphaFoldDB" id="A3XJX3"/>
<reference evidence="1 2" key="1">
    <citation type="journal article" date="2007" name="Nature">
        <title>Light stimulates growth of proteorhodopsin-containing marine Flavobacteria.</title>
        <authorList>
            <person name="Gomez-Consarnau L."/>
            <person name="Gonzalez J.M."/>
            <person name="Coll-Llado M."/>
            <person name="Gourdon P."/>
            <person name="Pascher T."/>
            <person name="Neutze R."/>
            <person name="Pedros-Alio C."/>
            <person name="Pinhassi J."/>
        </authorList>
    </citation>
    <scope>NUCLEOTIDE SEQUENCE [LARGE SCALE GENOMIC DNA]</scope>
    <source>
        <strain evidence="1 2">MED217</strain>
    </source>
</reference>
<dbReference type="HOGENOM" id="CLU_030171_1_0_10"/>
<dbReference type="eggNOG" id="COG4775">
    <property type="taxonomic scope" value="Bacteria"/>
</dbReference>
<evidence type="ECO:0000313" key="1">
    <source>
        <dbReference type="EMBL" id="EAQ50149.1"/>
    </source>
</evidence>
<keyword evidence="1" id="KW-0689">Ribosomal protein</keyword>
<gene>
    <name evidence="1" type="ORF">MED217_03937</name>
</gene>
<name>A3XJX3_LEEBM</name>
<evidence type="ECO:0000313" key="2">
    <source>
        <dbReference type="Proteomes" id="UP000001601"/>
    </source>
</evidence>
<dbReference type="GO" id="GO:0005840">
    <property type="term" value="C:ribosome"/>
    <property type="evidence" value="ECO:0007669"/>
    <property type="project" value="UniProtKB-KW"/>
</dbReference>
<dbReference type="Gene3D" id="2.40.160.50">
    <property type="entry name" value="membrane protein fhac: a member of the omp85/tpsb transporter family"/>
    <property type="match status" value="1"/>
</dbReference>
<keyword evidence="1" id="KW-0687">Ribonucleoprotein</keyword>
<dbReference type="STRING" id="398720.MED217_03937"/>
<protein>
    <submittedName>
        <fullName evidence="1">30S ribosomal protein S12</fullName>
    </submittedName>
</protein>
<accession>A3XJX3</accession>
<dbReference type="Proteomes" id="UP000001601">
    <property type="component" value="Unassembled WGS sequence"/>
</dbReference>
<dbReference type="RefSeq" id="WP_009779176.1">
    <property type="nucleotide sequence ID" value="NZ_CH672395.1"/>
</dbReference>
<sequence>MKLKFFILGTLFLLGQSISAQKIHLNIFTNSASADSIINSITKPNNFNSKQELKATIQSLNDSLYIRGYFQHYFSDIKSDSSNSTSLKLHLGKRTDSITLKTTNPILIETIRKSSIPFSENKFRIAIDELQPTFQKLLAAENNSGFPLSSVSLVNIRQSNNHTQATLILTREQQRLLNTVTIKGYDKFPKSFLKHFLKISKTTLFKRDEIISITKNLENIPFIQQTQEPELFFSKDSTNLYLYIKKKNINRLEGFLGFASREDISKLRVDGNLDLALTNNFNYGESINLLYKSNGDEQQTFNLHAHLPFILKTPLSLNAQLNIFRQDSTFTNTTQGLEISYNPSPQSEISLAYNFESSTTPTPLASTEEFTKNRIGLGFQYNRRTTLSFFSNTETIKIYTGFAQRQTENTVTQFALGIEAIKSFNTSNNTQIHLKNKTHYLQSSSYLTNELERFGGMNTLRGFKENSLNANTFSSIQSEFRYTPSSKLYINSIFDLAYIKNDITNQKNTLYSFGFGTSFLTQSGTLKLNLANGLKPKEGFDFSNTILHLTFLTVF</sequence>